<gene>
    <name evidence="1" type="ORF">BK123_29115</name>
</gene>
<evidence type="ECO:0008006" key="3">
    <source>
        <dbReference type="Google" id="ProtNLM"/>
    </source>
</evidence>
<evidence type="ECO:0000313" key="2">
    <source>
        <dbReference type="Proteomes" id="UP000187074"/>
    </source>
</evidence>
<evidence type="ECO:0000313" key="1">
    <source>
        <dbReference type="EMBL" id="OME89013.1"/>
    </source>
</evidence>
<name>A0A1R1ATW6_PAELA</name>
<sequence>MIVLLQRRRKNRYINSLVVLIMFFLLVARPLYAEASNTGWDAALTSIDQLYDNFTALELANKQDKQQIQVLRKQNNDKLKEINSKVQLIDKVKLDKLKTEADQTQKKYAPMLAEYTDLGKKATEARKRKDRKSALLYDLKRNHIKASANAARQEIKLKKDALTAAKKQAAAKAKIVKDALLPVQTLKKQITAENKKITDFNKDKNEVNKRYKAAVKEGDAVKAAAELKRIVDDANQIHALQKKIFEWEGNIRSTIHAADAKLSK</sequence>
<accession>A0A1R1ATW6</accession>
<protein>
    <recommendedName>
        <fullName evidence="3">Colicin import membrane protein</fullName>
    </recommendedName>
</protein>
<dbReference type="Proteomes" id="UP000187074">
    <property type="component" value="Unassembled WGS sequence"/>
</dbReference>
<organism evidence="1 2">
    <name type="scientific">Paenibacillus lautus</name>
    <name type="common">Bacillus lautus</name>
    <dbReference type="NCBI Taxonomy" id="1401"/>
    <lineage>
        <taxon>Bacteria</taxon>
        <taxon>Bacillati</taxon>
        <taxon>Bacillota</taxon>
        <taxon>Bacilli</taxon>
        <taxon>Bacillales</taxon>
        <taxon>Paenibacillaceae</taxon>
        <taxon>Paenibacillus</taxon>
    </lineage>
</organism>
<reference evidence="1 2" key="1">
    <citation type="submission" date="2016-11" db="EMBL/GenBank/DDBJ databases">
        <title>Paenibacillus species isolates.</title>
        <authorList>
            <person name="Beno S.M."/>
        </authorList>
    </citation>
    <scope>NUCLEOTIDE SEQUENCE [LARGE SCALE GENOMIC DNA]</scope>
    <source>
        <strain evidence="1 2">FSL F4-0100</strain>
    </source>
</reference>
<comment type="caution">
    <text evidence="1">The sequence shown here is derived from an EMBL/GenBank/DDBJ whole genome shotgun (WGS) entry which is preliminary data.</text>
</comment>
<proteinExistence type="predicted"/>
<dbReference type="EMBL" id="MRTF01000012">
    <property type="protein sequence ID" value="OME89013.1"/>
    <property type="molecule type" value="Genomic_DNA"/>
</dbReference>
<dbReference type="AlphaFoldDB" id="A0A1R1ATW6"/>
<dbReference type="OrthoDB" id="2666592at2"/>